<dbReference type="AlphaFoldDB" id="A0A9P6CS67"/>
<protein>
    <submittedName>
        <fullName evidence="1">Uncharacterized protein</fullName>
    </submittedName>
</protein>
<evidence type="ECO:0000313" key="2">
    <source>
        <dbReference type="Proteomes" id="UP000807469"/>
    </source>
</evidence>
<keyword evidence="2" id="KW-1185">Reference proteome</keyword>
<dbReference type="EMBL" id="MU155249">
    <property type="protein sequence ID" value="KAF9477861.1"/>
    <property type="molecule type" value="Genomic_DNA"/>
</dbReference>
<accession>A0A9P6CS67</accession>
<reference evidence="1" key="1">
    <citation type="submission" date="2020-11" db="EMBL/GenBank/DDBJ databases">
        <authorList>
            <consortium name="DOE Joint Genome Institute"/>
            <person name="Ahrendt S."/>
            <person name="Riley R."/>
            <person name="Andreopoulos W."/>
            <person name="Labutti K."/>
            <person name="Pangilinan J."/>
            <person name="Ruiz-Duenas F.J."/>
            <person name="Barrasa J.M."/>
            <person name="Sanchez-Garcia M."/>
            <person name="Camarero S."/>
            <person name="Miyauchi S."/>
            <person name="Serrano A."/>
            <person name="Linde D."/>
            <person name="Babiker R."/>
            <person name="Drula E."/>
            <person name="Ayuso-Fernandez I."/>
            <person name="Pacheco R."/>
            <person name="Padilla G."/>
            <person name="Ferreira P."/>
            <person name="Barriuso J."/>
            <person name="Kellner H."/>
            <person name="Castanera R."/>
            <person name="Alfaro M."/>
            <person name="Ramirez L."/>
            <person name="Pisabarro A.G."/>
            <person name="Kuo A."/>
            <person name="Tritt A."/>
            <person name="Lipzen A."/>
            <person name="He G."/>
            <person name="Yan M."/>
            <person name="Ng V."/>
            <person name="Cullen D."/>
            <person name="Martin F."/>
            <person name="Rosso M.-N."/>
            <person name="Henrissat B."/>
            <person name="Hibbett D."/>
            <person name="Martinez A.T."/>
            <person name="Grigoriev I.V."/>
        </authorList>
    </citation>
    <scope>NUCLEOTIDE SEQUENCE</scope>
    <source>
        <strain evidence="1">CIRM-BRFM 674</strain>
    </source>
</reference>
<dbReference type="Proteomes" id="UP000807469">
    <property type="component" value="Unassembled WGS sequence"/>
</dbReference>
<proteinExistence type="predicted"/>
<evidence type="ECO:0000313" key="1">
    <source>
        <dbReference type="EMBL" id="KAF9477861.1"/>
    </source>
</evidence>
<gene>
    <name evidence="1" type="ORF">BDN70DRAFT_880716</name>
</gene>
<comment type="caution">
    <text evidence="1">The sequence shown here is derived from an EMBL/GenBank/DDBJ whole genome shotgun (WGS) entry which is preliminary data.</text>
</comment>
<organism evidence="1 2">
    <name type="scientific">Pholiota conissans</name>
    <dbReference type="NCBI Taxonomy" id="109636"/>
    <lineage>
        <taxon>Eukaryota</taxon>
        <taxon>Fungi</taxon>
        <taxon>Dikarya</taxon>
        <taxon>Basidiomycota</taxon>
        <taxon>Agaricomycotina</taxon>
        <taxon>Agaricomycetes</taxon>
        <taxon>Agaricomycetidae</taxon>
        <taxon>Agaricales</taxon>
        <taxon>Agaricineae</taxon>
        <taxon>Strophariaceae</taxon>
        <taxon>Pholiota</taxon>
    </lineage>
</organism>
<name>A0A9P6CS67_9AGAR</name>
<sequence>MIHHTSFTPNTKPLGVEYLYNIPTLKYPTNELFLVLLRDSMGQHYRYKEGENSLWADEVEFIASKHTSCICQVFIVSPEPDMPWSNDNKVEIGLLLSGPGFECTESEREAIARELGANPTDIVRMYVADYDPKYDDDTSPKVEISESMRATIAKELGMDPADIEGHYAVNYEP</sequence>